<dbReference type="PANTHER" id="PTHR11108">
    <property type="entry name" value="FERROCHELATASE"/>
    <property type="match status" value="1"/>
</dbReference>
<accession>A0A937X451</accession>
<dbReference type="GO" id="GO:0004325">
    <property type="term" value="F:ferrochelatase activity"/>
    <property type="evidence" value="ECO:0007669"/>
    <property type="project" value="InterPro"/>
</dbReference>
<feature type="non-terminal residue" evidence="2">
    <location>
        <position position="72"/>
    </location>
</feature>
<dbReference type="AlphaFoldDB" id="A0A937X451"/>
<evidence type="ECO:0000256" key="1">
    <source>
        <dbReference type="RuleBase" id="RU004185"/>
    </source>
</evidence>
<name>A0A937X451_9BACT</name>
<organism evidence="2 3">
    <name type="scientific">Candidatus Tanganyikabacteria bacterium</name>
    <dbReference type="NCBI Taxonomy" id="2961651"/>
    <lineage>
        <taxon>Bacteria</taxon>
        <taxon>Bacillati</taxon>
        <taxon>Candidatus Sericytochromatia</taxon>
        <taxon>Candidatus Tanganyikabacteria</taxon>
    </lineage>
</organism>
<evidence type="ECO:0000313" key="3">
    <source>
        <dbReference type="Proteomes" id="UP000703893"/>
    </source>
</evidence>
<dbReference type="InterPro" id="IPR001015">
    <property type="entry name" value="Ferrochelatase"/>
</dbReference>
<dbReference type="EMBL" id="VGJX01000687">
    <property type="protein sequence ID" value="MBM3275711.1"/>
    <property type="molecule type" value="Genomic_DNA"/>
</dbReference>
<dbReference type="Gene3D" id="3.40.50.1400">
    <property type="match status" value="1"/>
</dbReference>
<dbReference type="GO" id="GO:0006783">
    <property type="term" value="P:heme biosynthetic process"/>
    <property type="evidence" value="ECO:0007669"/>
    <property type="project" value="InterPro"/>
</dbReference>
<dbReference type="SUPFAM" id="SSF53800">
    <property type="entry name" value="Chelatase"/>
    <property type="match status" value="1"/>
</dbReference>
<gene>
    <name evidence="2" type="ORF">FJZ00_11200</name>
</gene>
<dbReference type="Proteomes" id="UP000703893">
    <property type="component" value="Unassembled WGS sequence"/>
</dbReference>
<comment type="caution">
    <text evidence="2">The sequence shown here is derived from an EMBL/GenBank/DDBJ whole genome shotgun (WGS) entry which is preliminary data.</text>
</comment>
<comment type="similarity">
    <text evidence="1">Belongs to the ferrochelatase family.</text>
</comment>
<evidence type="ECO:0000313" key="2">
    <source>
        <dbReference type="EMBL" id="MBM3275711.1"/>
    </source>
</evidence>
<proteinExistence type="inferred from homology"/>
<dbReference type="Pfam" id="PF00762">
    <property type="entry name" value="Ferrochelatase"/>
    <property type="match status" value="1"/>
</dbReference>
<protein>
    <submittedName>
        <fullName evidence="2">Ferrochelatase</fullName>
    </submittedName>
</protein>
<dbReference type="PANTHER" id="PTHR11108:SF1">
    <property type="entry name" value="FERROCHELATASE, MITOCHONDRIAL"/>
    <property type="match status" value="1"/>
</dbReference>
<sequence length="72" mass="8014">MSEGKAIVLLQLGGPDSPEAIEPFLANLFSDPYTIPLPWWLKPFQPNLARMVARRRAPKVAKLYRHMGGASP</sequence>
<reference evidence="2 3" key="1">
    <citation type="submission" date="2019-03" db="EMBL/GenBank/DDBJ databases">
        <title>Lake Tanganyika Metagenome-Assembled Genomes (MAGs).</title>
        <authorList>
            <person name="Tran P."/>
        </authorList>
    </citation>
    <scope>NUCLEOTIDE SEQUENCE [LARGE SCALE GENOMIC DNA]</scope>
    <source>
        <strain evidence="2">K_DeepCast_65m_m2_236</strain>
    </source>
</reference>